<dbReference type="InterPro" id="IPR027417">
    <property type="entry name" value="P-loop_NTPase"/>
</dbReference>
<dbReference type="SUPFAM" id="SSF52540">
    <property type="entry name" value="P-loop containing nucleoside triphosphate hydrolases"/>
    <property type="match status" value="1"/>
</dbReference>
<reference evidence="1 2" key="1">
    <citation type="submission" date="2024-05" db="EMBL/GenBank/DDBJ databases">
        <title>Three bacterial strains, DH-69, EH-24, and ECK-19 isolated from coastal sediments.</title>
        <authorList>
            <person name="Ye Y.-Q."/>
            <person name="Du Z.-J."/>
        </authorList>
    </citation>
    <scope>NUCLEOTIDE SEQUENCE [LARGE SCALE GENOMIC DNA]</scope>
    <source>
        <strain evidence="1 2">ECK-19</strain>
    </source>
</reference>
<dbReference type="EMBL" id="JBEHZE010000001">
    <property type="protein sequence ID" value="MEX6632712.1"/>
    <property type="molecule type" value="Genomic_DNA"/>
</dbReference>
<gene>
    <name evidence="1" type="ORF">ABFZ84_04050</name>
</gene>
<dbReference type="Gene3D" id="3.40.50.300">
    <property type="entry name" value="P-loop containing nucleotide triphosphate hydrolases"/>
    <property type="match status" value="1"/>
</dbReference>
<evidence type="ECO:0000313" key="2">
    <source>
        <dbReference type="Proteomes" id="UP001560685"/>
    </source>
</evidence>
<dbReference type="Proteomes" id="UP001560685">
    <property type="component" value="Unassembled WGS sequence"/>
</dbReference>
<proteinExistence type="predicted"/>
<accession>A0ABV3Z388</accession>
<dbReference type="Pfam" id="PF17784">
    <property type="entry name" value="Sulfotransfer_4"/>
    <property type="match status" value="1"/>
</dbReference>
<dbReference type="PANTHER" id="PTHR36978">
    <property type="entry name" value="P-LOOP CONTAINING NUCLEOTIDE TRIPHOSPHATE HYDROLASE"/>
    <property type="match status" value="1"/>
</dbReference>
<dbReference type="RefSeq" id="WP_369312637.1">
    <property type="nucleotide sequence ID" value="NZ_JBEHZE010000001.1"/>
</dbReference>
<comment type="caution">
    <text evidence="1">The sequence shown here is derived from an EMBL/GenBank/DDBJ whole genome shotgun (WGS) entry which is preliminary data.</text>
</comment>
<keyword evidence="2" id="KW-1185">Reference proteome</keyword>
<sequence>MKIIGVGFGRTGTASLKVALEELGLGPSYHMSEVFATPGHIDLWIRAADQVAAGETPDWDTIFSGYPSGCDFPIAGFWRELADHYPDAKIILTVRDPEKWFASTQETILSPRMVDMSRPTPFGELSEKAIWRYLGGDVHDRSKMLDAFDRHVKAVKNTIAPTRLLVFEVKDGWAPLCEFLGVSEPDKEFPRVNSQEETKAVLEMLMAEGAEQTLSGGGLGDTEDATMNKKIFGKD</sequence>
<protein>
    <submittedName>
        <fullName evidence="1">Sulfotransferase family protein</fullName>
    </submittedName>
</protein>
<dbReference type="InterPro" id="IPR040632">
    <property type="entry name" value="Sulfotransfer_4"/>
</dbReference>
<name>A0ABV3Z388_9PROT</name>
<organism evidence="1 2">
    <name type="scientific">Hyphococcus lacteus</name>
    <dbReference type="NCBI Taxonomy" id="3143536"/>
    <lineage>
        <taxon>Bacteria</taxon>
        <taxon>Pseudomonadati</taxon>
        <taxon>Pseudomonadota</taxon>
        <taxon>Alphaproteobacteria</taxon>
        <taxon>Parvularculales</taxon>
        <taxon>Parvularculaceae</taxon>
        <taxon>Hyphococcus</taxon>
    </lineage>
</organism>
<evidence type="ECO:0000313" key="1">
    <source>
        <dbReference type="EMBL" id="MEX6632712.1"/>
    </source>
</evidence>
<dbReference type="PANTHER" id="PTHR36978:SF4">
    <property type="entry name" value="P-LOOP CONTAINING NUCLEOSIDE TRIPHOSPHATE HYDROLASE PROTEIN"/>
    <property type="match status" value="1"/>
</dbReference>